<sequence length="407" mass="44412">MLPKTLLLFALPVLRSLAEPISVQDPAEANSELICHPGFECYPKVFMPTTEFQTVHDDQELPKGLHYRLNMETGLKEAKIWDRSVEEEENAVVVVDPDSSATVSSDSSGDAAGISVHGTNEGDQTTLDAGAIKPPRDALPGDTKAFFEYTAVISEGSKASDSQLIAALSGLEDMAHEIYWGSQIAGSHFRRLLDLATKHDDSAVRASAALVLGSACSNNPKAISKGREDVGDEKIVGGLMDALEQEKDAKTTQRQVFALSQMVKNESLQKILQQIQGLSRLVSVLESSEDPATKGKVAVLIEDAFLQNYVADKVNEEVQGRLCEVLQDELVRPESSKDVTEKVFSTFVNLTGNDSQCEANMASLGWMNMIARTANGRTVEQIEDDGESLLALVMMHRNRFLRDLDDL</sequence>
<evidence type="ECO:0000256" key="10">
    <source>
        <dbReference type="SAM" id="SignalP"/>
    </source>
</evidence>
<dbReference type="GO" id="GO:0005783">
    <property type="term" value="C:endoplasmic reticulum"/>
    <property type="evidence" value="ECO:0007669"/>
    <property type="project" value="InterPro"/>
</dbReference>
<feature type="compositionally biased region" description="Polar residues" evidence="9">
    <location>
        <begin position="117"/>
        <end position="127"/>
    </location>
</feature>
<dbReference type="EMBL" id="ML220112">
    <property type="protein sequence ID" value="TGZ85720.1"/>
    <property type="molecule type" value="Genomic_DNA"/>
</dbReference>
<protein>
    <recommendedName>
        <fullName evidence="3">Nucleotide exchange factor SIL1</fullName>
    </recommendedName>
</protein>
<dbReference type="Gene3D" id="1.25.10.10">
    <property type="entry name" value="Leucine-rich Repeat Variant"/>
    <property type="match status" value="1"/>
</dbReference>
<dbReference type="Pfam" id="PF16782">
    <property type="entry name" value="SIL1"/>
    <property type="match status" value="1"/>
</dbReference>
<keyword evidence="7" id="KW-0653">Protein transport</keyword>
<keyword evidence="8" id="KW-0811">Translocation</keyword>
<dbReference type="PANTHER" id="PTHR19316">
    <property type="entry name" value="PROTEIN FOLDING REGULATOR"/>
    <property type="match status" value="1"/>
</dbReference>
<evidence type="ECO:0000313" key="11">
    <source>
        <dbReference type="EMBL" id="TGZ85720.1"/>
    </source>
</evidence>
<name>A0A4S2N8P7_9PEZI</name>
<dbReference type="InParanoid" id="A0A4S2N8P7"/>
<dbReference type="GO" id="GO:0015031">
    <property type="term" value="P:protein transport"/>
    <property type="evidence" value="ECO:0007669"/>
    <property type="project" value="UniProtKB-KW"/>
</dbReference>
<dbReference type="STRING" id="341454.A0A4S2N8P7"/>
<evidence type="ECO:0000256" key="1">
    <source>
        <dbReference type="ARBA" id="ARBA00010588"/>
    </source>
</evidence>
<dbReference type="InterPro" id="IPR011989">
    <property type="entry name" value="ARM-like"/>
</dbReference>
<evidence type="ECO:0000256" key="4">
    <source>
        <dbReference type="ARBA" id="ARBA00022448"/>
    </source>
</evidence>
<evidence type="ECO:0000256" key="3">
    <source>
        <dbReference type="ARBA" id="ARBA00015352"/>
    </source>
</evidence>
<dbReference type="GO" id="GO:0000774">
    <property type="term" value="F:adenyl-nucleotide exchange factor activity"/>
    <property type="evidence" value="ECO:0007669"/>
    <property type="project" value="InterPro"/>
</dbReference>
<keyword evidence="5 10" id="KW-0732">Signal</keyword>
<dbReference type="Proteomes" id="UP000298138">
    <property type="component" value="Unassembled WGS sequence"/>
</dbReference>
<evidence type="ECO:0000256" key="8">
    <source>
        <dbReference type="ARBA" id="ARBA00023010"/>
    </source>
</evidence>
<keyword evidence="12" id="KW-1185">Reference proteome</keyword>
<dbReference type="SUPFAM" id="SSF48371">
    <property type="entry name" value="ARM repeat"/>
    <property type="match status" value="1"/>
</dbReference>
<reference evidence="11 12" key="1">
    <citation type="submission" date="2019-04" db="EMBL/GenBank/DDBJ databases">
        <title>Comparative genomics and transcriptomics to analyze fruiting body development in filamentous ascomycetes.</title>
        <authorList>
            <consortium name="DOE Joint Genome Institute"/>
            <person name="Lutkenhaus R."/>
            <person name="Traeger S."/>
            <person name="Breuer J."/>
            <person name="Kuo A."/>
            <person name="Lipzen A."/>
            <person name="Pangilinan J."/>
            <person name="Dilworth D."/>
            <person name="Sandor L."/>
            <person name="Poggeler S."/>
            <person name="Barry K."/>
            <person name="Grigoriev I.V."/>
            <person name="Nowrousian M."/>
        </authorList>
    </citation>
    <scope>NUCLEOTIDE SEQUENCE [LARGE SCALE GENOMIC DNA]</scope>
    <source>
        <strain evidence="11 12">CBS 389.68</strain>
    </source>
</reference>
<proteinExistence type="inferred from homology"/>
<feature type="region of interest" description="Disordered" evidence="9">
    <location>
        <begin position="98"/>
        <end position="135"/>
    </location>
</feature>
<dbReference type="PANTHER" id="PTHR19316:SF34">
    <property type="entry name" value="NUCLEOTIDE EXCHANGE FACTOR SIL1"/>
    <property type="match status" value="1"/>
</dbReference>
<feature type="signal peptide" evidence="10">
    <location>
        <begin position="1"/>
        <end position="18"/>
    </location>
</feature>
<evidence type="ECO:0000256" key="5">
    <source>
        <dbReference type="ARBA" id="ARBA00022729"/>
    </source>
</evidence>
<dbReference type="FunCoup" id="A0A4S2N8P7">
    <property type="interactions" value="137"/>
</dbReference>
<evidence type="ECO:0000256" key="7">
    <source>
        <dbReference type="ARBA" id="ARBA00022927"/>
    </source>
</evidence>
<comment type="subunit">
    <text evidence="2">Interacts with KAR2.</text>
</comment>
<evidence type="ECO:0000256" key="9">
    <source>
        <dbReference type="SAM" id="MobiDB-lite"/>
    </source>
</evidence>
<evidence type="ECO:0000256" key="2">
    <source>
        <dbReference type="ARBA" id="ARBA00011799"/>
    </source>
</evidence>
<keyword evidence="4" id="KW-0813">Transport</keyword>
<feature type="compositionally biased region" description="Low complexity" evidence="9">
    <location>
        <begin position="98"/>
        <end position="116"/>
    </location>
</feature>
<dbReference type="AlphaFoldDB" id="A0A4S2N8P7"/>
<dbReference type="InterPro" id="IPR016024">
    <property type="entry name" value="ARM-type_fold"/>
</dbReference>
<organism evidence="11 12">
    <name type="scientific">Ascodesmis nigricans</name>
    <dbReference type="NCBI Taxonomy" id="341454"/>
    <lineage>
        <taxon>Eukaryota</taxon>
        <taxon>Fungi</taxon>
        <taxon>Dikarya</taxon>
        <taxon>Ascomycota</taxon>
        <taxon>Pezizomycotina</taxon>
        <taxon>Pezizomycetes</taxon>
        <taxon>Pezizales</taxon>
        <taxon>Ascodesmidaceae</taxon>
        <taxon>Ascodesmis</taxon>
    </lineage>
</organism>
<dbReference type="InterPro" id="IPR031884">
    <property type="entry name" value="Sil1_fungi"/>
</dbReference>
<accession>A0A4S2N8P7</accession>
<comment type="similarity">
    <text evidence="1">Belongs to the SIL1 family.</text>
</comment>
<keyword evidence="6" id="KW-0256">Endoplasmic reticulum</keyword>
<dbReference type="InterPro" id="IPR050693">
    <property type="entry name" value="Hsp70_NEF-Inhibitors"/>
</dbReference>
<evidence type="ECO:0000256" key="6">
    <source>
        <dbReference type="ARBA" id="ARBA00022824"/>
    </source>
</evidence>
<gene>
    <name evidence="11" type="ORF">EX30DRAFT_338047</name>
</gene>
<feature type="chain" id="PRO_5021014838" description="Nucleotide exchange factor SIL1" evidence="10">
    <location>
        <begin position="19"/>
        <end position="407"/>
    </location>
</feature>
<evidence type="ECO:0000313" key="12">
    <source>
        <dbReference type="Proteomes" id="UP000298138"/>
    </source>
</evidence>
<dbReference type="OrthoDB" id="448649at2759"/>